<dbReference type="GO" id="GO:0140291">
    <property type="term" value="P:peptidyl-glutamate ADP-deribosylation"/>
    <property type="evidence" value="ECO:0007669"/>
    <property type="project" value="TreeGrafter"/>
</dbReference>
<sequence length="352" mass="39332">MIELTSGDILKDESEAIVNTVNCVGVMGRGIALQFKNAWPENFKAYEEACKRKEVQPGRMFVFDTGRLILPRFIINFPTKRHWRGKSRIEDIETGLSALVAVIEERGIRSIAIPPLGSGLGGLEWSEVLPRIKSALATLPNVRVRIYEPKGAPKSDTMHRSRNVPTMTAGRAALVELMNRYVRGLLDPTITLLEVHKLMYFMQEAGEPLRLKYVQERYGPYAENLRHVLKAIEGHLVAGYADGGDAPDKPLTLVPGAVEDANAFLEANVGTRLRFDRVGSLVEGFETPFGLELLSTVHWIAKHGDPTASVDEVVARIYAWNDRKRQFTRRQIELAIEVLVAKGWIDPIQPVS</sequence>
<dbReference type="AlphaFoldDB" id="A0A2T5HX90"/>
<dbReference type="EMBL" id="QAOI01000023">
    <property type="protein sequence ID" value="PTQ76088.1"/>
    <property type="molecule type" value="Genomic_DNA"/>
</dbReference>
<dbReference type="Proteomes" id="UP000244128">
    <property type="component" value="Unassembled WGS sequence"/>
</dbReference>
<proteinExistence type="predicted"/>
<accession>A0A2T5HX90</accession>
<dbReference type="InterPro" id="IPR050892">
    <property type="entry name" value="ADP-ribose_metab_enzymes"/>
</dbReference>
<dbReference type="SUPFAM" id="SSF52949">
    <property type="entry name" value="Macro domain-like"/>
    <property type="match status" value="1"/>
</dbReference>
<dbReference type="InterPro" id="IPR043472">
    <property type="entry name" value="Macro_dom-like"/>
</dbReference>
<evidence type="ECO:0000313" key="3">
    <source>
        <dbReference type="EMBL" id="PTQ76088.1"/>
    </source>
</evidence>
<gene>
    <name evidence="3" type="ORF">C8R26_12318</name>
</gene>
<dbReference type="Gene3D" id="3.40.220.10">
    <property type="entry name" value="Leucine Aminopeptidase, subunit E, domain 1"/>
    <property type="match status" value="1"/>
</dbReference>
<dbReference type="CDD" id="cd02901">
    <property type="entry name" value="Macro_Poa1p-like"/>
    <property type="match status" value="1"/>
</dbReference>
<dbReference type="InterPro" id="IPR002589">
    <property type="entry name" value="Macro_dom"/>
</dbReference>
<feature type="domain" description="Macro" evidence="2">
    <location>
        <begin position="1"/>
        <end position="155"/>
    </location>
</feature>
<dbReference type="SMART" id="SM00506">
    <property type="entry name" value="A1pp"/>
    <property type="match status" value="1"/>
</dbReference>
<evidence type="ECO:0000313" key="4">
    <source>
        <dbReference type="Proteomes" id="UP000244128"/>
    </source>
</evidence>
<dbReference type="RefSeq" id="WP_107803978.1">
    <property type="nucleotide sequence ID" value="NZ_QAOI01000023.1"/>
</dbReference>
<reference evidence="3 4" key="1">
    <citation type="submission" date="2018-04" db="EMBL/GenBank/DDBJ databases">
        <title>Active sludge and wastewater microbial communities from Klosterneuburg, Austria.</title>
        <authorList>
            <person name="Wagner M."/>
        </authorList>
    </citation>
    <scope>NUCLEOTIDE SEQUENCE [LARGE SCALE GENOMIC DNA]</scope>
    <source>
        <strain evidence="3 4">Nm49</strain>
    </source>
</reference>
<comment type="catalytic activity">
    <reaction evidence="1">
        <text>an N-(ADP-alpha-D-ribosyl)-thymidine in DNA + H2O = a thymidine in DNA + ADP-D-ribose</text>
        <dbReference type="Rhea" id="RHEA:71655"/>
        <dbReference type="Rhea" id="RHEA-COMP:13556"/>
        <dbReference type="Rhea" id="RHEA-COMP:18051"/>
        <dbReference type="ChEBI" id="CHEBI:15377"/>
        <dbReference type="ChEBI" id="CHEBI:57967"/>
        <dbReference type="ChEBI" id="CHEBI:137386"/>
        <dbReference type="ChEBI" id="CHEBI:191199"/>
    </reaction>
    <physiologicalReaction direction="left-to-right" evidence="1">
        <dbReference type="Rhea" id="RHEA:71656"/>
    </physiologicalReaction>
</comment>
<dbReference type="PANTHER" id="PTHR12521:SF0">
    <property type="entry name" value="ADP-RIBOSE GLYCOHYDROLASE OARD1"/>
    <property type="match status" value="1"/>
</dbReference>
<organism evidence="3 4">
    <name type="scientific">Nitrosomonas oligotropha</name>
    <dbReference type="NCBI Taxonomy" id="42354"/>
    <lineage>
        <taxon>Bacteria</taxon>
        <taxon>Pseudomonadati</taxon>
        <taxon>Pseudomonadota</taxon>
        <taxon>Betaproteobacteria</taxon>
        <taxon>Nitrosomonadales</taxon>
        <taxon>Nitrosomonadaceae</taxon>
        <taxon>Nitrosomonas</taxon>
    </lineage>
</organism>
<protein>
    <submittedName>
        <fullName evidence="3">O-acetyl-ADP-ribose deacetylase (Regulator of RNase III)</fullName>
    </submittedName>
</protein>
<dbReference type="PROSITE" id="PS51154">
    <property type="entry name" value="MACRO"/>
    <property type="match status" value="1"/>
</dbReference>
<evidence type="ECO:0000259" key="2">
    <source>
        <dbReference type="PROSITE" id="PS51154"/>
    </source>
</evidence>
<evidence type="ECO:0000256" key="1">
    <source>
        <dbReference type="ARBA" id="ARBA00035885"/>
    </source>
</evidence>
<dbReference type="Pfam" id="PF01661">
    <property type="entry name" value="Macro"/>
    <property type="match status" value="1"/>
</dbReference>
<dbReference type="PANTHER" id="PTHR12521">
    <property type="entry name" value="PROTEIN C6ORF130"/>
    <property type="match status" value="1"/>
</dbReference>
<name>A0A2T5HX90_9PROT</name>
<comment type="caution">
    <text evidence="3">The sequence shown here is derived from an EMBL/GenBank/DDBJ whole genome shotgun (WGS) entry which is preliminary data.</text>
</comment>